<dbReference type="PANTHER" id="PTHR43767">
    <property type="entry name" value="LONG-CHAIN-FATTY-ACID--COA LIGASE"/>
    <property type="match status" value="1"/>
</dbReference>
<keyword evidence="2" id="KW-0436">Ligase</keyword>
<name>A0A6J7H2X7_9ZZZZ</name>
<dbReference type="SUPFAM" id="SSF56801">
    <property type="entry name" value="Acetyl-CoA synthetase-like"/>
    <property type="match status" value="1"/>
</dbReference>
<feature type="domain" description="AMP-binding enzyme C-terminal" evidence="4">
    <location>
        <begin position="422"/>
        <end position="498"/>
    </location>
</feature>
<dbReference type="InterPro" id="IPR050237">
    <property type="entry name" value="ATP-dep_AMP-bd_enzyme"/>
</dbReference>
<dbReference type="InterPro" id="IPR042099">
    <property type="entry name" value="ANL_N_sf"/>
</dbReference>
<sequence length="514" mass="54926">MNVGVALKSTARRAPEAIAVIDGDERLTYGALDERTDRLANALRDELGVARGEAVALLAANRTAVVEVLGGCAKAGAVYCGLNFRLGEDEYDSILENAAPRVIVAGAEHRDLATRLAERHGCRLLDLDDEGEHGFEAVLSRAATTTPEALHEIRSADDFCLVYTSGTTGRPKGVLFDVGAVVQHATVAVVEFELDAASRWLVALPHNSSVQITLLPLILVGGTVIFDEARGFDGRRFADAVARHGATHTYLVPTMLFRLLEAGVAGDEIPTLTTIGYGAAPIPPSRVRELVGRFGPRFAQLYGMAEVASIGTMLRKEDYARAFAGEDGIFASCGRPSCVMDVRVVDGEMHDVPDGERGEIVFGSPHTMKGYHRDPERTGAALIDGWMHSGDIGLRDADGYLYVVDRMKDLIIRGGFNIVPSEIENVLYAHPAVLEAAVVGVPDAEWGEALAAGVALKDGAAVDEAGLRAWCRDQGLPSVKVPERIAFFDGLPKNAVGKLAKREVRDVLLAAEVG</sequence>
<proteinExistence type="inferred from homology"/>
<evidence type="ECO:0000256" key="2">
    <source>
        <dbReference type="ARBA" id="ARBA00022598"/>
    </source>
</evidence>
<dbReference type="GO" id="GO:0016877">
    <property type="term" value="F:ligase activity, forming carbon-sulfur bonds"/>
    <property type="evidence" value="ECO:0007669"/>
    <property type="project" value="UniProtKB-ARBA"/>
</dbReference>
<evidence type="ECO:0000259" key="3">
    <source>
        <dbReference type="Pfam" id="PF00501"/>
    </source>
</evidence>
<dbReference type="Pfam" id="PF00501">
    <property type="entry name" value="AMP-binding"/>
    <property type="match status" value="1"/>
</dbReference>
<dbReference type="PANTHER" id="PTHR43767:SF7">
    <property type="entry name" value="MEDIUM_LONG-CHAIN-FATTY-ACID--COA LIGASE FADD8"/>
    <property type="match status" value="1"/>
</dbReference>
<reference evidence="5" key="1">
    <citation type="submission" date="2020-05" db="EMBL/GenBank/DDBJ databases">
        <authorList>
            <person name="Chiriac C."/>
            <person name="Salcher M."/>
            <person name="Ghai R."/>
            <person name="Kavagutti S V."/>
        </authorList>
    </citation>
    <scope>NUCLEOTIDE SEQUENCE</scope>
</reference>
<dbReference type="PROSITE" id="PS00455">
    <property type="entry name" value="AMP_BINDING"/>
    <property type="match status" value="1"/>
</dbReference>
<dbReference type="FunFam" id="3.30.300.30:FF:000008">
    <property type="entry name" value="2,3-dihydroxybenzoate-AMP ligase"/>
    <property type="match status" value="1"/>
</dbReference>
<dbReference type="Gene3D" id="3.40.50.12780">
    <property type="entry name" value="N-terminal domain of ligase-like"/>
    <property type="match status" value="1"/>
</dbReference>
<dbReference type="AlphaFoldDB" id="A0A6J7H2X7"/>
<protein>
    <submittedName>
        <fullName evidence="5">Unannotated protein</fullName>
    </submittedName>
</protein>
<organism evidence="5">
    <name type="scientific">freshwater metagenome</name>
    <dbReference type="NCBI Taxonomy" id="449393"/>
    <lineage>
        <taxon>unclassified sequences</taxon>
        <taxon>metagenomes</taxon>
        <taxon>ecological metagenomes</taxon>
    </lineage>
</organism>
<comment type="similarity">
    <text evidence="1">Belongs to the ATP-dependent AMP-binding enzyme family.</text>
</comment>
<evidence type="ECO:0000313" key="5">
    <source>
        <dbReference type="EMBL" id="CAB4910059.1"/>
    </source>
</evidence>
<gene>
    <name evidence="5" type="ORF">UFOPK3564_01169</name>
</gene>
<evidence type="ECO:0000259" key="4">
    <source>
        <dbReference type="Pfam" id="PF13193"/>
    </source>
</evidence>
<dbReference type="Gene3D" id="3.30.300.30">
    <property type="match status" value="1"/>
</dbReference>
<dbReference type="InterPro" id="IPR020845">
    <property type="entry name" value="AMP-binding_CS"/>
</dbReference>
<dbReference type="InterPro" id="IPR000873">
    <property type="entry name" value="AMP-dep_synth/lig_dom"/>
</dbReference>
<dbReference type="InterPro" id="IPR025110">
    <property type="entry name" value="AMP-bd_C"/>
</dbReference>
<dbReference type="EMBL" id="CAFBMK010000052">
    <property type="protein sequence ID" value="CAB4910059.1"/>
    <property type="molecule type" value="Genomic_DNA"/>
</dbReference>
<dbReference type="Pfam" id="PF13193">
    <property type="entry name" value="AMP-binding_C"/>
    <property type="match status" value="1"/>
</dbReference>
<evidence type="ECO:0000256" key="1">
    <source>
        <dbReference type="ARBA" id="ARBA00006432"/>
    </source>
</evidence>
<feature type="domain" description="AMP-dependent synthetase/ligase" evidence="3">
    <location>
        <begin position="8"/>
        <end position="372"/>
    </location>
</feature>
<accession>A0A6J7H2X7</accession>
<dbReference type="InterPro" id="IPR045851">
    <property type="entry name" value="AMP-bd_C_sf"/>
</dbReference>